<evidence type="ECO:0000256" key="2">
    <source>
        <dbReference type="ARBA" id="ARBA00023043"/>
    </source>
</evidence>
<dbReference type="PATRIC" id="fig|197221.4.peg.873"/>
<dbReference type="RefSeq" id="WP_011056672.1">
    <property type="nucleotide sequence ID" value="NC_004113.1"/>
</dbReference>
<dbReference type="InterPro" id="IPR036770">
    <property type="entry name" value="Ankyrin_rpt-contain_sf"/>
</dbReference>
<dbReference type="Pfam" id="PF12796">
    <property type="entry name" value="Ank_2"/>
    <property type="match status" value="1"/>
</dbReference>
<keyword evidence="2 3" id="KW-0040">ANK repeat</keyword>
<evidence type="ECO:0000256" key="1">
    <source>
        <dbReference type="ARBA" id="ARBA00022737"/>
    </source>
</evidence>
<organism evidence="4 5">
    <name type="scientific">Thermosynechococcus vestitus (strain NIES-2133 / IAM M-273 / BP-1)</name>
    <dbReference type="NCBI Taxonomy" id="197221"/>
    <lineage>
        <taxon>Bacteria</taxon>
        <taxon>Bacillati</taxon>
        <taxon>Cyanobacteriota</taxon>
        <taxon>Cyanophyceae</taxon>
        <taxon>Acaryochloridales</taxon>
        <taxon>Thermosynechococcaceae</taxon>
        <taxon>Thermosynechococcus</taxon>
    </lineage>
</organism>
<keyword evidence="5" id="KW-1185">Reference proteome</keyword>
<feature type="repeat" description="ANK" evidence="3">
    <location>
        <begin position="96"/>
        <end position="128"/>
    </location>
</feature>
<dbReference type="KEGG" id="tel:tlr0828"/>
<proteinExistence type="predicted"/>
<dbReference type="SUPFAM" id="SSF48403">
    <property type="entry name" value="Ankyrin repeat"/>
    <property type="match status" value="1"/>
</dbReference>
<dbReference type="eggNOG" id="COG0666">
    <property type="taxonomic scope" value="Bacteria"/>
</dbReference>
<dbReference type="EMBL" id="BA000039">
    <property type="protein sequence ID" value="BAC08380.1"/>
    <property type="molecule type" value="Genomic_DNA"/>
</dbReference>
<dbReference type="SMART" id="SM00248">
    <property type="entry name" value="ANK"/>
    <property type="match status" value="5"/>
</dbReference>
<feature type="repeat" description="ANK" evidence="3">
    <location>
        <begin position="34"/>
        <end position="62"/>
    </location>
</feature>
<name>Q8DKN1_THEVB</name>
<evidence type="ECO:0000256" key="3">
    <source>
        <dbReference type="PROSITE-ProRule" id="PRU00023"/>
    </source>
</evidence>
<feature type="repeat" description="ANK" evidence="3">
    <location>
        <begin position="63"/>
        <end position="95"/>
    </location>
</feature>
<dbReference type="InterPro" id="IPR002110">
    <property type="entry name" value="Ankyrin_rpt"/>
</dbReference>
<accession>Q8DKN1</accession>
<protein>
    <submittedName>
        <fullName evidence="4">Tlr0828 protein</fullName>
    </submittedName>
</protein>
<gene>
    <name evidence="4" type="ordered locus">tlr0828</name>
</gene>
<dbReference type="AlphaFoldDB" id="Q8DKN1"/>
<evidence type="ECO:0000313" key="5">
    <source>
        <dbReference type="Proteomes" id="UP000000440"/>
    </source>
</evidence>
<dbReference type="Gene3D" id="1.25.40.20">
    <property type="entry name" value="Ankyrin repeat-containing domain"/>
    <property type="match status" value="2"/>
</dbReference>
<dbReference type="EnsemblBacteria" id="BAC08380">
    <property type="protein sequence ID" value="BAC08380"/>
    <property type="gene ID" value="BAC08380"/>
</dbReference>
<evidence type="ECO:0000313" key="4">
    <source>
        <dbReference type="EMBL" id="BAC08380.1"/>
    </source>
</evidence>
<dbReference type="PANTHER" id="PTHR24171">
    <property type="entry name" value="ANKYRIN REPEAT DOMAIN-CONTAINING PROTEIN 39-RELATED"/>
    <property type="match status" value="1"/>
</dbReference>
<reference evidence="4 5" key="1">
    <citation type="journal article" date="2002" name="DNA Res.">
        <title>Complete genome structure of the thermophilic cyanobacterium Thermosynechococcus elongatus BP-1.</title>
        <authorList>
            <person name="Nakamura Y."/>
            <person name="Kaneko T."/>
            <person name="Sato S."/>
            <person name="Ikeuchi M."/>
            <person name="Katoh H."/>
            <person name="Sasamoto S."/>
            <person name="Watanabe A."/>
            <person name="Iriguchi M."/>
            <person name="Kawashima K."/>
            <person name="Kimura T."/>
            <person name="Kishida Y."/>
            <person name="Kiyokawa C."/>
            <person name="Kohara M."/>
            <person name="Matsumoto M."/>
            <person name="Matsuno A."/>
            <person name="Nakazaki N."/>
            <person name="Shimpo S."/>
            <person name="Sugimoto M."/>
            <person name="Takeuchi C."/>
            <person name="Yamada M."/>
            <person name="Tabata S."/>
        </authorList>
    </citation>
    <scope>NUCLEOTIDE SEQUENCE [LARGE SCALE GENOMIC DNA]</scope>
    <source>
        <strain evidence="5">IAM M-273 / NIES-2133 / BP-1</strain>
    </source>
</reference>
<dbReference type="Proteomes" id="UP000000440">
    <property type="component" value="Chromosome"/>
</dbReference>
<dbReference type="STRING" id="197221.gene:10747420"/>
<dbReference type="PANTHER" id="PTHR24171:SF10">
    <property type="entry name" value="ANKYRIN REPEAT DOMAIN-CONTAINING PROTEIN 29-LIKE"/>
    <property type="match status" value="1"/>
</dbReference>
<keyword evidence="1" id="KW-0677">Repeat</keyword>
<dbReference type="Pfam" id="PF00023">
    <property type="entry name" value="Ank"/>
    <property type="match status" value="1"/>
</dbReference>
<dbReference type="PROSITE" id="PS50088">
    <property type="entry name" value="ANK_REPEAT"/>
    <property type="match status" value="3"/>
</dbReference>
<dbReference type="PRINTS" id="PR01415">
    <property type="entry name" value="ANKYRIN"/>
</dbReference>
<sequence>MMQRMTAIETAIEQGDLAAIQEAIANGLEIPAEALALAAELGHIQIVEALMAAGADVNQGDSEGWTPLMAAAGGGHTAIVEKLLAAGANVNAQTVFGLTPLMAAAAKGQTATVKQLIAAGADLNAKDQNSWTALVWALDGKHADVVAVIKAARAHSLGP</sequence>
<dbReference type="PROSITE" id="PS50297">
    <property type="entry name" value="ANK_REP_REGION"/>
    <property type="match status" value="3"/>
</dbReference>